<reference evidence="8 9" key="1">
    <citation type="journal article" date="2016" name="Mol. Biol. Evol.">
        <title>Comparative Genomics of Early-Diverging Mushroom-Forming Fungi Provides Insights into the Origins of Lignocellulose Decay Capabilities.</title>
        <authorList>
            <person name="Nagy L.G."/>
            <person name="Riley R."/>
            <person name="Tritt A."/>
            <person name="Adam C."/>
            <person name="Daum C."/>
            <person name="Floudas D."/>
            <person name="Sun H."/>
            <person name="Yadav J.S."/>
            <person name="Pangilinan J."/>
            <person name="Larsson K.H."/>
            <person name="Matsuura K."/>
            <person name="Barry K."/>
            <person name="Labutti K."/>
            <person name="Kuo R."/>
            <person name="Ohm R.A."/>
            <person name="Bhattacharya S.S."/>
            <person name="Shirouzu T."/>
            <person name="Yoshinaga Y."/>
            <person name="Martin F.M."/>
            <person name="Grigoriev I.V."/>
            <person name="Hibbett D.S."/>
        </authorList>
    </citation>
    <scope>NUCLEOTIDE SEQUENCE [LARGE SCALE GENOMIC DNA]</scope>
    <source>
        <strain evidence="8 9">TUFC12733</strain>
    </source>
</reference>
<dbReference type="STRING" id="1330018.A0A167LGJ8"/>
<sequence>MSIEKTSSTPEVDEKGSDVVLEETSHEQAARYAPGTVIIDEIAEKKLVRKWDKILLPLLMIIYLLGYLDRTNLGNARLMGLTTDDLGGDPTGQLYAWINSAFYFAYIIFQYPGTILGKYFPQNIWLGVAATGWGVCCTLQATTFNFAGLFVARFGVGVFESMFSPNMSLYFTFFYTRKEIGKRLGIWFACASIAGAFGGLIAYGVQHIVSDVKIWKLLFIIEGIPAIAFGIASIWLLPDRPETTKYLTEEERALAINRMSRGGKKEVEGTLNKAHVKAAFKDWKIYLYGAIYFGVNTAASALGAFLPTIIAQLGFTAAQAQLLTVPPYAAGAIILIITNFISDHFESRGIPMVVASLWGGIGYLILLVSQSVGARYFATFLITSSTYTVIGLAIAWFPYNMGSESKRAAGIPVFQSIGQCGSICGSNIFPTADAPRYFKGFGLSCGFSFATAIVAAAMTTYFRYENARRDREYGAIDRLAPVDTSDADDSPGFRYTV</sequence>
<evidence type="ECO:0000313" key="9">
    <source>
        <dbReference type="Proteomes" id="UP000076738"/>
    </source>
</evidence>
<evidence type="ECO:0000256" key="6">
    <source>
        <dbReference type="SAM" id="Phobius"/>
    </source>
</evidence>
<feature type="domain" description="Major facilitator superfamily (MFS) profile" evidence="7">
    <location>
        <begin position="55"/>
        <end position="468"/>
    </location>
</feature>
<dbReference type="InterPro" id="IPR036259">
    <property type="entry name" value="MFS_trans_sf"/>
</dbReference>
<dbReference type="Proteomes" id="UP000076738">
    <property type="component" value="Unassembled WGS sequence"/>
</dbReference>
<name>A0A167LGJ8_CALVF</name>
<dbReference type="FunFam" id="1.20.1250.20:FF:000013">
    <property type="entry name" value="MFS general substrate transporter"/>
    <property type="match status" value="1"/>
</dbReference>
<dbReference type="PANTHER" id="PTHR43791:SF36">
    <property type="entry name" value="TRANSPORTER, PUTATIVE (AFU_ORTHOLOGUE AFUA_6G08340)-RELATED"/>
    <property type="match status" value="1"/>
</dbReference>
<evidence type="ECO:0000256" key="3">
    <source>
        <dbReference type="ARBA" id="ARBA00022692"/>
    </source>
</evidence>
<keyword evidence="3 6" id="KW-0812">Transmembrane</keyword>
<dbReference type="PANTHER" id="PTHR43791">
    <property type="entry name" value="PERMEASE-RELATED"/>
    <property type="match status" value="1"/>
</dbReference>
<dbReference type="InterPro" id="IPR020846">
    <property type="entry name" value="MFS_dom"/>
</dbReference>
<feature type="transmembrane region" description="Helical" evidence="6">
    <location>
        <begin position="441"/>
        <end position="462"/>
    </location>
</feature>
<feature type="transmembrane region" description="Helical" evidence="6">
    <location>
        <begin position="124"/>
        <end position="144"/>
    </location>
</feature>
<dbReference type="AlphaFoldDB" id="A0A167LGJ8"/>
<organism evidence="8 9">
    <name type="scientific">Calocera viscosa (strain TUFC12733)</name>
    <dbReference type="NCBI Taxonomy" id="1330018"/>
    <lineage>
        <taxon>Eukaryota</taxon>
        <taxon>Fungi</taxon>
        <taxon>Dikarya</taxon>
        <taxon>Basidiomycota</taxon>
        <taxon>Agaricomycotina</taxon>
        <taxon>Dacrymycetes</taxon>
        <taxon>Dacrymycetales</taxon>
        <taxon>Dacrymycetaceae</taxon>
        <taxon>Calocera</taxon>
    </lineage>
</organism>
<evidence type="ECO:0000256" key="1">
    <source>
        <dbReference type="ARBA" id="ARBA00004141"/>
    </source>
</evidence>
<dbReference type="SUPFAM" id="SSF103473">
    <property type="entry name" value="MFS general substrate transporter"/>
    <property type="match status" value="1"/>
</dbReference>
<protein>
    <submittedName>
        <fullName evidence="8">MFS general substrate transporter</fullName>
    </submittedName>
</protein>
<dbReference type="GO" id="GO:0016020">
    <property type="term" value="C:membrane"/>
    <property type="evidence" value="ECO:0007669"/>
    <property type="project" value="UniProtKB-SubCell"/>
</dbReference>
<dbReference type="GO" id="GO:0022857">
    <property type="term" value="F:transmembrane transporter activity"/>
    <property type="evidence" value="ECO:0007669"/>
    <property type="project" value="InterPro"/>
</dbReference>
<feature type="transmembrane region" description="Helical" evidence="6">
    <location>
        <begin position="322"/>
        <end position="342"/>
    </location>
</feature>
<gene>
    <name evidence="8" type="ORF">CALVIDRAFT_550038</name>
</gene>
<feature type="transmembrane region" description="Helical" evidence="6">
    <location>
        <begin position="150"/>
        <end position="172"/>
    </location>
</feature>
<feature type="transmembrane region" description="Helical" evidence="6">
    <location>
        <begin position="285"/>
        <end position="310"/>
    </location>
</feature>
<feature type="transmembrane region" description="Helical" evidence="6">
    <location>
        <begin position="374"/>
        <end position="397"/>
    </location>
</feature>
<proteinExistence type="predicted"/>
<keyword evidence="5 6" id="KW-0472">Membrane</keyword>
<evidence type="ECO:0000259" key="7">
    <source>
        <dbReference type="PROSITE" id="PS50850"/>
    </source>
</evidence>
<dbReference type="EMBL" id="KV417288">
    <property type="protein sequence ID" value="KZO95670.1"/>
    <property type="molecule type" value="Genomic_DNA"/>
</dbReference>
<accession>A0A167LGJ8</accession>
<keyword evidence="4 6" id="KW-1133">Transmembrane helix</keyword>
<dbReference type="PROSITE" id="PS50850">
    <property type="entry name" value="MFS"/>
    <property type="match status" value="1"/>
</dbReference>
<keyword evidence="2" id="KW-0813">Transport</keyword>
<comment type="subcellular location">
    <subcellularLocation>
        <location evidence="1">Membrane</location>
        <topology evidence="1">Multi-pass membrane protein</topology>
    </subcellularLocation>
</comment>
<evidence type="ECO:0000256" key="4">
    <source>
        <dbReference type="ARBA" id="ARBA00022989"/>
    </source>
</evidence>
<feature type="transmembrane region" description="Helical" evidence="6">
    <location>
        <begin position="54"/>
        <end position="74"/>
    </location>
</feature>
<dbReference type="Pfam" id="PF07690">
    <property type="entry name" value="MFS_1"/>
    <property type="match status" value="1"/>
</dbReference>
<evidence type="ECO:0000256" key="2">
    <source>
        <dbReference type="ARBA" id="ARBA00022448"/>
    </source>
</evidence>
<dbReference type="Gene3D" id="1.20.1250.20">
    <property type="entry name" value="MFS general substrate transporter like domains"/>
    <property type="match status" value="2"/>
</dbReference>
<feature type="transmembrane region" description="Helical" evidence="6">
    <location>
        <begin position="94"/>
        <end position="112"/>
    </location>
</feature>
<evidence type="ECO:0000256" key="5">
    <source>
        <dbReference type="ARBA" id="ARBA00023136"/>
    </source>
</evidence>
<evidence type="ECO:0000313" key="8">
    <source>
        <dbReference type="EMBL" id="KZO95670.1"/>
    </source>
</evidence>
<feature type="transmembrane region" description="Helical" evidence="6">
    <location>
        <begin position="349"/>
        <end position="368"/>
    </location>
</feature>
<feature type="transmembrane region" description="Helical" evidence="6">
    <location>
        <begin position="217"/>
        <end position="237"/>
    </location>
</feature>
<dbReference type="OrthoDB" id="2985014at2759"/>
<keyword evidence="9" id="KW-1185">Reference proteome</keyword>
<feature type="transmembrane region" description="Helical" evidence="6">
    <location>
        <begin position="184"/>
        <end position="205"/>
    </location>
</feature>
<dbReference type="InterPro" id="IPR011701">
    <property type="entry name" value="MFS"/>
</dbReference>